<sequence>LRSLFPGRAGEPPLGLVIDESGIYFDSDSPSDLETLLREHPLDDTALLDRARAGIARMTE</sequence>
<accession>A0A348W8K2</accession>
<dbReference type="EMBL" id="DMVW01000034">
    <property type="protein sequence ID" value="HAR50864.1"/>
    <property type="molecule type" value="Genomic_DNA"/>
</dbReference>
<evidence type="ECO:0000313" key="1">
    <source>
        <dbReference type="EMBL" id="HAR50864.1"/>
    </source>
</evidence>
<organism evidence="1 2">
    <name type="scientific">Roseovarius nubinhibens</name>
    <dbReference type="NCBI Taxonomy" id="314263"/>
    <lineage>
        <taxon>Bacteria</taxon>
        <taxon>Pseudomonadati</taxon>
        <taxon>Pseudomonadota</taxon>
        <taxon>Alphaproteobacteria</taxon>
        <taxon>Rhodobacterales</taxon>
        <taxon>Roseobacteraceae</taxon>
        <taxon>Roseovarius</taxon>
    </lineage>
</organism>
<feature type="non-terminal residue" evidence="1">
    <location>
        <position position="60"/>
    </location>
</feature>
<reference evidence="1 2" key="1">
    <citation type="journal article" date="2018" name="Nat. Biotechnol.">
        <title>A standardized bacterial taxonomy based on genome phylogeny substantially revises the tree of life.</title>
        <authorList>
            <person name="Parks D.H."/>
            <person name="Chuvochina M."/>
            <person name="Waite D.W."/>
            <person name="Rinke C."/>
            <person name="Skarshewski A."/>
            <person name="Chaumeil P.A."/>
            <person name="Hugenholtz P."/>
        </authorList>
    </citation>
    <scope>NUCLEOTIDE SEQUENCE [LARGE SCALE GENOMIC DNA]</scope>
    <source>
        <strain evidence="1">UBA9169</strain>
    </source>
</reference>
<gene>
    <name evidence="1" type="ORF">DCS45_03165</name>
</gene>
<feature type="non-terminal residue" evidence="1">
    <location>
        <position position="1"/>
    </location>
</feature>
<name>A0A348W8K2_9RHOB</name>
<evidence type="ECO:0000313" key="2">
    <source>
        <dbReference type="Proteomes" id="UP000264719"/>
    </source>
</evidence>
<dbReference type="AlphaFoldDB" id="A0A348W8K2"/>
<comment type="caution">
    <text evidence="1">The sequence shown here is derived from an EMBL/GenBank/DDBJ whole genome shotgun (WGS) entry which is preliminary data.</text>
</comment>
<protein>
    <submittedName>
        <fullName evidence="1">Uncharacterized protein</fullName>
    </submittedName>
</protein>
<proteinExistence type="predicted"/>
<dbReference type="Proteomes" id="UP000264719">
    <property type="component" value="Unassembled WGS sequence"/>
</dbReference>